<sequence length="391" mass="44076">MSRALKVREYIIPVIPQQLFMRIICVMKNESDFMTYLKYELALKPPALFDEISKRKIAKSSLAMVLKSCDGTREHQCRLQITVVFDGYEKFTTKGEERRRQSAGRSSTDISIADNNVVMLMQVDFLRNGHNKNGLIKLLVTYFRASGRHAVQCSEDADTTLAAIALQYDTNCGVKVIATDTDILAMLTARTDEDTHIERDIGEMKNYIVFCHIITGSDTTSAFFGKGKKQTWNIVKSDVSIRSTIYVFMRPNADKRDIISTSEKFAMGVTNYATLDELRVYMYTRKIAKLPVSAFFQLAFLTPTSAAREQHSLRVYLQVQEWLGHSLDPVVWGWKSVSGTLVPITTSLLIVATDASVCGLDCSVVLCVPSAMERRTLMLSSTMALMERNFK</sequence>
<name>A0ABQ9HR71_9NEOP</name>
<comment type="caution">
    <text evidence="1">The sequence shown here is derived from an EMBL/GenBank/DDBJ whole genome shotgun (WGS) entry which is preliminary data.</text>
</comment>
<dbReference type="EMBL" id="JARBHB010000004">
    <property type="protein sequence ID" value="KAJ8886826.1"/>
    <property type="molecule type" value="Genomic_DNA"/>
</dbReference>
<evidence type="ECO:0000313" key="1">
    <source>
        <dbReference type="EMBL" id="KAJ8886826.1"/>
    </source>
</evidence>
<keyword evidence="2" id="KW-1185">Reference proteome</keyword>
<feature type="non-terminal residue" evidence="1">
    <location>
        <position position="391"/>
    </location>
</feature>
<accession>A0ABQ9HR71</accession>
<organism evidence="1 2">
    <name type="scientific">Dryococelus australis</name>
    <dbReference type="NCBI Taxonomy" id="614101"/>
    <lineage>
        <taxon>Eukaryota</taxon>
        <taxon>Metazoa</taxon>
        <taxon>Ecdysozoa</taxon>
        <taxon>Arthropoda</taxon>
        <taxon>Hexapoda</taxon>
        <taxon>Insecta</taxon>
        <taxon>Pterygota</taxon>
        <taxon>Neoptera</taxon>
        <taxon>Polyneoptera</taxon>
        <taxon>Phasmatodea</taxon>
        <taxon>Verophasmatodea</taxon>
        <taxon>Anareolatae</taxon>
        <taxon>Phasmatidae</taxon>
        <taxon>Eurycanthinae</taxon>
        <taxon>Dryococelus</taxon>
    </lineage>
</organism>
<protein>
    <submittedName>
        <fullName evidence="1">Uncharacterized protein</fullName>
    </submittedName>
</protein>
<evidence type="ECO:0000313" key="2">
    <source>
        <dbReference type="Proteomes" id="UP001159363"/>
    </source>
</evidence>
<reference evidence="1 2" key="1">
    <citation type="submission" date="2023-02" db="EMBL/GenBank/DDBJ databases">
        <title>LHISI_Scaffold_Assembly.</title>
        <authorList>
            <person name="Stuart O.P."/>
            <person name="Cleave R."/>
            <person name="Magrath M.J.L."/>
            <person name="Mikheyev A.S."/>
        </authorList>
    </citation>
    <scope>NUCLEOTIDE SEQUENCE [LARGE SCALE GENOMIC DNA]</scope>
    <source>
        <strain evidence="1">Daus_M_001</strain>
        <tissue evidence="1">Leg muscle</tissue>
    </source>
</reference>
<dbReference type="Proteomes" id="UP001159363">
    <property type="component" value="Chromosome X"/>
</dbReference>
<proteinExistence type="predicted"/>
<gene>
    <name evidence="1" type="ORF">PR048_013038</name>
</gene>